<sequence length="162" mass="17231">MAAASHRLSGDTVWTVPVADALAAVAFDPFGRGLSPLFGCSRVAPMGLAQQVLSRALGDAPAGAAYTLRIVTEPEFYPLGYLLVARWRARRVMTLRWPLMAVGYRTTLWVFAVYVTATPVAGNPAVLGFTRVALVGQSLFAVVAAAIMEHRLQHPRGAAAAP</sequence>
<feature type="transmembrane region" description="Helical" evidence="1">
    <location>
        <begin position="129"/>
        <end position="148"/>
    </location>
</feature>
<gene>
    <name evidence="2" type="ORF">JAN5088_00353</name>
</gene>
<evidence type="ECO:0000313" key="3">
    <source>
        <dbReference type="Proteomes" id="UP000048908"/>
    </source>
</evidence>
<keyword evidence="1" id="KW-1133">Transmembrane helix</keyword>
<evidence type="ECO:0000313" key="2">
    <source>
        <dbReference type="EMBL" id="CTQ31595.1"/>
    </source>
</evidence>
<feature type="transmembrane region" description="Helical" evidence="1">
    <location>
        <begin position="97"/>
        <end position="117"/>
    </location>
</feature>
<keyword evidence="1" id="KW-0472">Membrane</keyword>
<dbReference type="AlphaFoldDB" id="A0A0M6XN97"/>
<proteinExistence type="predicted"/>
<evidence type="ECO:0000256" key="1">
    <source>
        <dbReference type="SAM" id="Phobius"/>
    </source>
</evidence>
<dbReference type="OrthoDB" id="7347542at2"/>
<reference evidence="2 3" key="1">
    <citation type="submission" date="2015-07" db="EMBL/GenBank/DDBJ databases">
        <authorList>
            <person name="Noorani M."/>
        </authorList>
    </citation>
    <scope>NUCLEOTIDE SEQUENCE [LARGE SCALE GENOMIC DNA]</scope>
    <source>
        <strain evidence="2 3">CECT 5088</strain>
    </source>
</reference>
<keyword evidence="1" id="KW-0812">Transmembrane</keyword>
<dbReference type="EMBL" id="CXPG01000009">
    <property type="protein sequence ID" value="CTQ31595.1"/>
    <property type="molecule type" value="Genomic_DNA"/>
</dbReference>
<organism evidence="2 3">
    <name type="scientific">Jannaschia rubra</name>
    <dbReference type="NCBI Taxonomy" id="282197"/>
    <lineage>
        <taxon>Bacteria</taxon>
        <taxon>Pseudomonadati</taxon>
        <taxon>Pseudomonadota</taxon>
        <taxon>Alphaproteobacteria</taxon>
        <taxon>Rhodobacterales</taxon>
        <taxon>Roseobacteraceae</taxon>
        <taxon>Jannaschia</taxon>
    </lineage>
</organism>
<dbReference type="Proteomes" id="UP000048908">
    <property type="component" value="Unassembled WGS sequence"/>
</dbReference>
<accession>A0A0M6XN97</accession>
<dbReference type="STRING" id="282197.SAMN04488517_10166"/>
<keyword evidence="3" id="KW-1185">Reference proteome</keyword>
<protein>
    <submittedName>
        <fullName evidence="2">Uncharacterized protein</fullName>
    </submittedName>
</protein>
<name>A0A0M6XN97_9RHOB</name>
<dbReference type="RefSeq" id="WP_055681058.1">
    <property type="nucleotide sequence ID" value="NZ_CXPG01000009.1"/>
</dbReference>